<evidence type="ECO:0000313" key="1">
    <source>
        <dbReference type="EMBL" id="CAA6818440.1"/>
    </source>
</evidence>
<dbReference type="AlphaFoldDB" id="A0A6S6TPB2"/>
<organism evidence="1">
    <name type="scientific">uncultured Sulfurovum sp</name>
    <dbReference type="NCBI Taxonomy" id="269237"/>
    <lineage>
        <taxon>Bacteria</taxon>
        <taxon>Pseudomonadati</taxon>
        <taxon>Campylobacterota</taxon>
        <taxon>Epsilonproteobacteria</taxon>
        <taxon>Campylobacterales</taxon>
        <taxon>Sulfurovaceae</taxon>
        <taxon>Sulfurovum</taxon>
        <taxon>environmental samples</taxon>
    </lineage>
</organism>
<feature type="non-terminal residue" evidence="1">
    <location>
        <position position="205"/>
    </location>
</feature>
<accession>A0A6S6TPB2</accession>
<dbReference type="EMBL" id="CACVAR010000290">
    <property type="protein sequence ID" value="CAA6818440.1"/>
    <property type="molecule type" value="Genomic_DNA"/>
</dbReference>
<proteinExistence type="predicted"/>
<name>A0A6S6TPB2_9BACT</name>
<gene>
    <name evidence="1" type="ORF">HELGO_WM50708</name>
</gene>
<protein>
    <submittedName>
        <fullName evidence="1">Uncharacterized protein</fullName>
    </submittedName>
</protein>
<sequence length="205" mass="23332">MNELIFQVEFLSEVVLPSTSNTEGNIDSLDFIPGSNFLGMVAKAYDDFDDSFKVFHSGSVCFGDATLLHKGEETFKMPLSFFHEKLDDSTLVNHHLITDFSKFTQLKQKRKGFITRDLEELSFKNNYAQKSAYSKEHRRSKDGSMYGYSSMPKGLFWQFVVKYDGLSTNDIEGIKNNLVGKKRLGKSKSSQYGQIEISETRKAIT</sequence>
<reference evidence="1" key="1">
    <citation type="submission" date="2020-01" db="EMBL/GenBank/DDBJ databases">
        <authorList>
            <person name="Meier V. D."/>
            <person name="Meier V D."/>
        </authorList>
    </citation>
    <scope>NUCLEOTIDE SEQUENCE</scope>
    <source>
        <strain evidence="1">HLG_WM_MAG_03</strain>
    </source>
</reference>